<dbReference type="WBParaSite" id="DME_0001027501-mRNA-1">
    <property type="protein sequence ID" value="DME_0001027501-mRNA-1"/>
    <property type="gene ID" value="DME_0001027501"/>
</dbReference>
<dbReference type="Proteomes" id="UP000274756">
    <property type="component" value="Unassembled WGS sequence"/>
</dbReference>
<protein>
    <submittedName>
        <fullName evidence="1 4">Uncharacterized protein</fullName>
    </submittedName>
</protein>
<gene>
    <name evidence="1" type="ORF">DME_LOCUS3771</name>
</gene>
<reference evidence="4" key="1">
    <citation type="submission" date="2017-02" db="UniProtKB">
        <authorList>
            <consortium name="WormBaseParasite"/>
        </authorList>
    </citation>
    <scope>IDENTIFICATION</scope>
</reference>
<accession>A0A0N4UQI6</accession>
<evidence type="ECO:0000313" key="3">
    <source>
        <dbReference type="Proteomes" id="UP000274756"/>
    </source>
</evidence>
<evidence type="ECO:0000313" key="1">
    <source>
        <dbReference type="EMBL" id="VDN53798.1"/>
    </source>
</evidence>
<dbReference type="AlphaFoldDB" id="A0A0N4UQI6"/>
<keyword evidence="3" id="KW-1185">Reference proteome</keyword>
<name>A0A0N4UQI6_DRAME</name>
<dbReference type="EMBL" id="UYYG01000184">
    <property type="protein sequence ID" value="VDN53798.1"/>
    <property type="molecule type" value="Genomic_DNA"/>
</dbReference>
<organism evidence="2 4">
    <name type="scientific">Dracunculus medinensis</name>
    <name type="common">Guinea worm</name>
    <dbReference type="NCBI Taxonomy" id="318479"/>
    <lineage>
        <taxon>Eukaryota</taxon>
        <taxon>Metazoa</taxon>
        <taxon>Ecdysozoa</taxon>
        <taxon>Nematoda</taxon>
        <taxon>Chromadorea</taxon>
        <taxon>Rhabditida</taxon>
        <taxon>Spirurina</taxon>
        <taxon>Dracunculoidea</taxon>
        <taxon>Dracunculidae</taxon>
        <taxon>Dracunculus</taxon>
    </lineage>
</organism>
<proteinExistence type="predicted"/>
<dbReference type="Proteomes" id="UP000038040">
    <property type="component" value="Unplaced"/>
</dbReference>
<sequence length="72" mass="8095">MIDSIKPIKERLERPLHEVTALDIKLPEPSLTNCTKSKDDCSKKKSCNCKCASSQSNQRMTNGLNIHINLLL</sequence>
<evidence type="ECO:0000313" key="4">
    <source>
        <dbReference type="WBParaSite" id="DME_0001027501-mRNA-1"/>
    </source>
</evidence>
<evidence type="ECO:0000313" key="2">
    <source>
        <dbReference type="Proteomes" id="UP000038040"/>
    </source>
</evidence>
<reference evidence="1 3" key="2">
    <citation type="submission" date="2018-11" db="EMBL/GenBank/DDBJ databases">
        <authorList>
            <consortium name="Pathogen Informatics"/>
        </authorList>
    </citation>
    <scope>NUCLEOTIDE SEQUENCE [LARGE SCALE GENOMIC DNA]</scope>
</reference>